<dbReference type="Proteomes" id="UP000001194">
    <property type="component" value="Unassembled WGS sequence"/>
</dbReference>
<keyword evidence="5" id="KW-1185">Reference proteome</keyword>
<proteinExistence type="predicted"/>
<dbReference type="RefSeq" id="XP_001887311.1">
    <property type="nucleotide sequence ID" value="XM_001887276.1"/>
</dbReference>
<keyword evidence="3" id="KW-0732">Signal</keyword>
<gene>
    <name evidence="4" type="ORF">LACBIDRAFT_310135</name>
</gene>
<evidence type="ECO:0000313" key="4">
    <source>
        <dbReference type="EMBL" id="EDR01920.1"/>
    </source>
</evidence>
<dbReference type="AlphaFoldDB" id="B0DTW7"/>
<feature type="region of interest" description="Disordered" evidence="1">
    <location>
        <begin position="94"/>
        <end position="118"/>
    </location>
</feature>
<name>B0DTW7_LACBS</name>
<dbReference type="InParanoid" id="B0DTW7"/>
<dbReference type="KEGG" id="lbc:LACBIDRAFT_310135"/>
<feature type="chain" id="PRO_5002749465" evidence="3">
    <location>
        <begin position="29"/>
        <end position="183"/>
    </location>
</feature>
<reference evidence="4 5" key="1">
    <citation type="journal article" date="2008" name="Nature">
        <title>The genome of Laccaria bicolor provides insights into mycorrhizal symbiosis.</title>
        <authorList>
            <person name="Martin F."/>
            <person name="Aerts A."/>
            <person name="Ahren D."/>
            <person name="Brun A."/>
            <person name="Danchin E.G.J."/>
            <person name="Duchaussoy F."/>
            <person name="Gibon J."/>
            <person name="Kohler A."/>
            <person name="Lindquist E."/>
            <person name="Pereda V."/>
            <person name="Salamov A."/>
            <person name="Shapiro H.J."/>
            <person name="Wuyts J."/>
            <person name="Blaudez D."/>
            <person name="Buee M."/>
            <person name="Brokstein P."/>
            <person name="Canbaeck B."/>
            <person name="Cohen D."/>
            <person name="Courty P.E."/>
            <person name="Coutinho P.M."/>
            <person name="Delaruelle C."/>
            <person name="Detter J.C."/>
            <person name="Deveau A."/>
            <person name="DiFazio S."/>
            <person name="Duplessis S."/>
            <person name="Fraissinet-Tachet L."/>
            <person name="Lucic E."/>
            <person name="Frey-Klett P."/>
            <person name="Fourrey C."/>
            <person name="Feussner I."/>
            <person name="Gay G."/>
            <person name="Grimwood J."/>
            <person name="Hoegger P.J."/>
            <person name="Jain P."/>
            <person name="Kilaru S."/>
            <person name="Labbe J."/>
            <person name="Lin Y.C."/>
            <person name="Legue V."/>
            <person name="Le Tacon F."/>
            <person name="Marmeisse R."/>
            <person name="Melayah D."/>
            <person name="Montanini B."/>
            <person name="Muratet M."/>
            <person name="Nehls U."/>
            <person name="Niculita-Hirzel H."/>
            <person name="Oudot-Le Secq M.P."/>
            <person name="Peter M."/>
            <person name="Quesneville H."/>
            <person name="Rajashekar B."/>
            <person name="Reich M."/>
            <person name="Rouhier N."/>
            <person name="Schmutz J."/>
            <person name="Yin T."/>
            <person name="Chalot M."/>
            <person name="Henrissat B."/>
            <person name="Kuees U."/>
            <person name="Lucas S."/>
            <person name="Van de Peer Y."/>
            <person name="Podila G.K."/>
            <person name="Polle A."/>
            <person name="Pukkila P.J."/>
            <person name="Richardson P.M."/>
            <person name="Rouze P."/>
            <person name="Sanders I.R."/>
            <person name="Stajich J.E."/>
            <person name="Tunlid A."/>
            <person name="Tuskan G."/>
            <person name="Grigoriev I.V."/>
        </authorList>
    </citation>
    <scope>NUCLEOTIDE SEQUENCE [LARGE SCALE GENOMIC DNA]</scope>
    <source>
        <strain evidence="5">S238N-H82 / ATCC MYA-4686</strain>
    </source>
</reference>
<dbReference type="GeneID" id="6083059"/>
<dbReference type="HOGENOM" id="CLU_117948_0_0_1"/>
<dbReference type="EMBL" id="DS547134">
    <property type="protein sequence ID" value="EDR01920.1"/>
    <property type="molecule type" value="Genomic_DNA"/>
</dbReference>
<evidence type="ECO:0000256" key="1">
    <source>
        <dbReference type="SAM" id="MobiDB-lite"/>
    </source>
</evidence>
<feature type="signal peptide" evidence="3">
    <location>
        <begin position="1"/>
        <end position="28"/>
    </location>
</feature>
<evidence type="ECO:0000313" key="5">
    <source>
        <dbReference type="Proteomes" id="UP000001194"/>
    </source>
</evidence>
<keyword evidence="2" id="KW-1133">Transmembrane helix</keyword>
<evidence type="ECO:0000256" key="2">
    <source>
        <dbReference type="SAM" id="Phobius"/>
    </source>
</evidence>
<organism evidence="5">
    <name type="scientific">Laccaria bicolor (strain S238N-H82 / ATCC MYA-4686)</name>
    <name type="common">Bicoloured deceiver</name>
    <name type="synonym">Laccaria laccata var. bicolor</name>
    <dbReference type="NCBI Taxonomy" id="486041"/>
    <lineage>
        <taxon>Eukaryota</taxon>
        <taxon>Fungi</taxon>
        <taxon>Dikarya</taxon>
        <taxon>Basidiomycota</taxon>
        <taxon>Agaricomycotina</taxon>
        <taxon>Agaricomycetes</taxon>
        <taxon>Agaricomycetidae</taxon>
        <taxon>Agaricales</taxon>
        <taxon>Agaricineae</taxon>
        <taxon>Hydnangiaceae</taxon>
        <taxon>Laccaria</taxon>
    </lineage>
</organism>
<keyword evidence="2" id="KW-0812">Transmembrane</keyword>
<sequence>MLLRFPTPACITTICFMILTWSCWSVVALQSDGDLSHAPILPTSKDNDTQQQLLCLPFGACEPCPEESLQQPFCQPFGNRRLMHCVNITSPSNPTTLLQRPPSPPSEHSPSQPHPEGETLAWESCGRIISQERADFFEFIACNVFFAIVALFILFVRSRRLQAIQARQLAARIGLIRGNNGRR</sequence>
<protein>
    <submittedName>
        <fullName evidence="4">Predicted protein</fullName>
    </submittedName>
</protein>
<evidence type="ECO:0000256" key="3">
    <source>
        <dbReference type="SAM" id="SignalP"/>
    </source>
</evidence>
<keyword evidence="2" id="KW-0472">Membrane</keyword>
<dbReference type="OrthoDB" id="2525787at2759"/>
<feature type="transmembrane region" description="Helical" evidence="2">
    <location>
        <begin position="136"/>
        <end position="156"/>
    </location>
</feature>
<accession>B0DTW7</accession>